<name>A0A5Q0Q7H0_9SPHI</name>
<dbReference type="EMBL" id="CP045652">
    <property type="protein sequence ID" value="QGA25204.1"/>
    <property type="molecule type" value="Genomic_DNA"/>
</dbReference>
<organism evidence="1 2">
    <name type="scientific">Sphingobacterium zhuxiongii</name>
    <dbReference type="NCBI Taxonomy" id="2662364"/>
    <lineage>
        <taxon>Bacteria</taxon>
        <taxon>Pseudomonadati</taxon>
        <taxon>Bacteroidota</taxon>
        <taxon>Sphingobacteriia</taxon>
        <taxon>Sphingobacteriales</taxon>
        <taxon>Sphingobacteriaceae</taxon>
        <taxon>Sphingobacterium</taxon>
    </lineage>
</organism>
<dbReference type="Pfam" id="PF04359">
    <property type="entry name" value="DUF493"/>
    <property type="match status" value="1"/>
</dbReference>
<gene>
    <name evidence="1" type="ORF">GFH32_02230</name>
</gene>
<dbReference type="KEGG" id="sphe:GFH32_02230"/>
<evidence type="ECO:0000313" key="1">
    <source>
        <dbReference type="EMBL" id="QGA25204.1"/>
    </source>
</evidence>
<keyword evidence="2" id="KW-1185">Reference proteome</keyword>
<dbReference type="Proteomes" id="UP000326921">
    <property type="component" value="Chromosome"/>
</dbReference>
<dbReference type="InterPro" id="IPR027471">
    <property type="entry name" value="YbeD-like_sf"/>
</dbReference>
<dbReference type="RefSeq" id="WP_153509526.1">
    <property type="nucleotide sequence ID" value="NZ_CP045652.1"/>
</dbReference>
<reference evidence="1 2" key="1">
    <citation type="submission" date="2019-10" db="EMBL/GenBank/DDBJ databases">
        <authorList>
            <person name="Dong K."/>
        </authorList>
    </citation>
    <scope>NUCLEOTIDE SEQUENCE [LARGE SCALE GENOMIC DNA]</scope>
    <source>
        <strain evidence="2">dk4302</strain>
    </source>
</reference>
<accession>A0A5Q0Q7H0</accession>
<protein>
    <submittedName>
        <fullName evidence="1">DUF493 family protein</fullName>
    </submittedName>
</protein>
<dbReference type="SUPFAM" id="SSF117991">
    <property type="entry name" value="YbeD/HP0495-like"/>
    <property type="match status" value="1"/>
</dbReference>
<evidence type="ECO:0000313" key="2">
    <source>
        <dbReference type="Proteomes" id="UP000326921"/>
    </source>
</evidence>
<dbReference type="Gene3D" id="3.30.70.260">
    <property type="match status" value="1"/>
</dbReference>
<dbReference type="AlphaFoldDB" id="A0A5Q0Q7H0"/>
<sequence length="107" mass="12303">MSDFNNIDIKDIQDNSNGQDFFKNFKEKLMEVEQFPSIYTFKFIVKTDTDQAEKVKAIFTHASAKFSEKTSSAGKYTSLTIENYVNSADEVVDYYKKVGEIPDVMML</sequence>
<proteinExistence type="predicted"/>
<dbReference type="InterPro" id="IPR007454">
    <property type="entry name" value="UPF0250_YbeD-like"/>
</dbReference>